<organism evidence="1 2">
    <name type="scientific">Portunus trituberculatus</name>
    <name type="common">Swimming crab</name>
    <name type="synonym">Neptunus trituberculatus</name>
    <dbReference type="NCBI Taxonomy" id="210409"/>
    <lineage>
        <taxon>Eukaryota</taxon>
        <taxon>Metazoa</taxon>
        <taxon>Ecdysozoa</taxon>
        <taxon>Arthropoda</taxon>
        <taxon>Crustacea</taxon>
        <taxon>Multicrustacea</taxon>
        <taxon>Malacostraca</taxon>
        <taxon>Eumalacostraca</taxon>
        <taxon>Eucarida</taxon>
        <taxon>Decapoda</taxon>
        <taxon>Pleocyemata</taxon>
        <taxon>Brachyura</taxon>
        <taxon>Eubrachyura</taxon>
        <taxon>Portunoidea</taxon>
        <taxon>Portunidae</taxon>
        <taxon>Portuninae</taxon>
        <taxon>Portunus</taxon>
    </lineage>
</organism>
<protein>
    <submittedName>
        <fullName evidence="1">Uncharacterized protein</fullName>
    </submittedName>
</protein>
<sequence>MSSQSLGKPLPPCGGVRGVQGRCRYRVSEYSAFFLDGQPLTLTIIRINNYYLTSKPHRQVDSFSCNPDILYSWVTFLQGETCIIFPRSASEAQVETLLTYSVVNHSQPDTYRTVQSLPDHDV</sequence>
<reference evidence="1 2" key="1">
    <citation type="submission" date="2019-05" db="EMBL/GenBank/DDBJ databases">
        <title>Another draft genome of Portunus trituberculatus and its Hox gene families provides insights of decapod evolution.</title>
        <authorList>
            <person name="Jeong J.-H."/>
            <person name="Song I."/>
            <person name="Kim S."/>
            <person name="Choi T."/>
            <person name="Kim D."/>
            <person name="Ryu S."/>
            <person name="Kim W."/>
        </authorList>
    </citation>
    <scope>NUCLEOTIDE SEQUENCE [LARGE SCALE GENOMIC DNA]</scope>
    <source>
        <tissue evidence="1">Muscle</tissue>
    </source>
</reference>
<name>A0A5B7H5T9_PORTR</name>
<dbReference type="Proteomes" id="UP000324222">
    <property type="component" value="Unassembled WGS sequence"/>
</dbReference>
<evidence type="ECO:0000313" key="1">
    <source>
        <dbReference type="EMBL" id="MPC66412.1"/>
    </source>
</evidence>
<proteinExistence type="predicted"/>
<accession>A0A5B7H5T9</accession>
<evidence type="ECO:0000313" key="2">
    <source>
        <dbReference type="Proteomes" id="UP000324222"/>
    </source>
</evidence>
<gene>
    <name evidence="1" type="ORF">E2C01_060559</name>
</gene>
<keyword evidence="2" id="KW-1185">Reference proteome</keyword>
<dbReference type="EMBL" id="VSRR010024713">
    <property type="protein sequence ID" value="MPC66412.1"/>
    <property type="molecule type" value="Genomic_DNA"/>
</dbReference>
<dbReference type="AlphaFoldDB" id="A0A5B7H5T9"/>
<comment type="caution">
    <text evidence="1">The sequence shown here is derived from an EMBL/GenBank/DDBJ whole genome shotgun (WGS) entry which is preliminary data.</text>
</comment>